<evidence type="ECO:0000313" key="1">
    <source>
        <dbReference type="EMBL" id="AJG20233.1"/>
    </source>
</evidence>
<accession>A0A0C4YBF7</accession>
<evidence type="ECO:0000313" key="2">
    <source>
        <dbReference type="Proteomes" id="UP000031843"/>
    </source>
</evidence>
<dbReference type="Proteomes" id="UP000031843">
    <property type="component" value="Chromosome main"/>
</dbReference>
<organism evidence="1 2">
    <name type="scientific">Cupriavidus basilensis</name>
    <dbReference type="NCBI Taxonomy" id="68895"/>
    <lineage>
        <taxon>Bacteria</taxon>
        <taxon>Pseudomonadati</taxon>
        <taxon>Pseudomonadota</taxon>
        <taxon>Betaproteobacteria</taxon>
        <taxon>Burkholderiales</taxon>
        <taxon>Burkholderiaceae</taxon>
        <taxon>Cupriavidus</taxon>
    </lineage>
</organism>
<name>A0A0C4YBF7_9BURK</name>
<gene>
    <name evidence="1" type="ORF">RR42_m2859</name>
</gene>
<sequence>MVLILACELATFALLASQGVQELGRSVQRWEFTQWLLAGGLAGMCGWLAWHWPKLWHGAACTYGGLAPGRDRTGRPGIVVDMPDGSRAIARVESSWELGELALVLALEPVAGQPPRVLVVNRAFAGAGALRALRRTIRVARREGPAAGEAG</sequence>
<dbReference type="STRING" id="68895.RR42_m2859"/>
<keyword evidence="2" id="KW-1185">Reference proteome</keyword>
<dbReference type="EMBL" id="CP010536">
    <property type="protein sequence ID" value="AJG20233.1"/>
    <property type="molecule type" value="Genomic_DNA"/>
</dbReference>
<reference evidence="1 2" key="1">
    <citation type="journal article" date="2015" name="Genome Announc.">
        <title>Complete Genome Sequence of Cupriavidus basilensis 4G11, Isolated from the Oak Ridge Field Research Center Site.</title>
        <authorList>
            <person name="Ray J."/>
            <person name="Waters R.J."/>
            <person name="Skerker J.M."/>
            <person name="Kuehl J.V."/>
            <person name="Price M.N."/>
            <person name="Huang J."/>
            <person name="Chakraborty R."/>
            <person name="Arkin A.P."/>
            <person name="Deutschbauer A."/>
        </authorList>
    </citation>
    <scope>NUCLEOTIDE SEQUENCE [LARGE SCALE GENOMIC DNA]</scope>
    <source>
        <strain evidence="1">4G11</strain>
    </source>
</reference>
<dbReference type="AlphaFoldDB" id="A0A0C4YBF7"/>
<dbReference type="OrthoDB" id="9950039at2"/>
<protein>
    <submittedName>
        <fullName evidence="1">Uncharacterized protein</fullName>
    </submittedName>
</protein>
<proteinExistence type="predicted"/>
<dbReference type="KEGG" id="cbw:RR42_m2859"/>